<name>A0ACC3DTT0_9PEZI</name>
<organism evidence="1 2">
    <name type="scientific">Coniosporium uncinatum</name>
    <dbReference type="NCBI Taxonomy" id="93489"/>
    <lineage>
        <taxon>Eukaryota</taxon>
        <taxon>Fungi</taxon>
        <taxon>Dikarya</taxon>
        <taxon>Ascomycota</taxon>
        <taxon>Pezizomycotina</taxon>
        <taxon>Dothideomycetes</taxon>
        <taxon>Dothideomycetes incertae sedis</taxon>
        <taxon>Coniosporium</taxon>
    </lineage>
</organism>
<dbReference type="Proteomes" id="UP001186974">
    <property type="component" value="Unassembled WGS sequence"/>
</dbReference>
<evidence type="ECO:0000313" key="2">
    <source>
        <dbReference type="Proteomes" id="UP001186974"/>
    </source>
</evidence>
<gene>
    <name evidence="1" type="ORF">LTS18_003332</name>
</gene>
<accession>A0ACC3DTT0</accession>
<reference evidence="1" key="1">
    <citation type="submission" date="2024-09" db="EMBL/GenBank/DDBJ databases">
        <title>Black Yeasts Isolated from many extreme environments.</title>
        <authorList>
            <person name="Coleine C."/>
            <person name="Stajich J.E."/>
            <person name="Selbmann L."/>
        </authorList>
    </citation>
    <scope>NUCLEOTIDE SEQUENCE</scope>
    <source>
        <strain evidence="1">CCFEE 5737</strain>
    </source>
</reference>
<sequence>MADNKEAEAKKRIINHMNADHQDSIIRYAEHYCQVFSFSAASAQMTDISLDRMQIRAGGQVHSIPFDPPMQSMRDARERVIRMDQEACKALGRSDITVKEYIPPTGFHLVVFVAAALTFPLLSREQNVAPGSTIHQFVPAFADLVRKVRLPVLIFMLVLHSAEAMYMATVKLAKHTVPFMSALWWKWTASCFIEGVGSFQRLNALIAQKQKEKEKQKH</sequence>
<evidence type="ECO:0000313" key="1">
    <source>
        <dbReference type="EMBL" id="KAK3080019.1"/>
    </source>
</evidence>
<comment type="caution">
    <text evidence="1">The sequence shown here is derived from an EMBL/GenBank/DDBJ whole genome shotgun (WGS) entry which is preliminary data.</text>
</comment>
<proteinExistence type="predicted"/>
<dbReference type="EMBL" id="JAWDJW010000786">
    <property type="protein sequence ID" value="KAK3080019.1"/>
    <property type="molecule type" value="Genomic_DNA"/>
</dbReference>
<protein>
    <submittedName>
        <fullName evidence="1">Uncharacterized protein</fullName>
    </submittedName>
</protein>
<keyword evidence="2" id="KW-1185">Reference proteome</keyword>